<evidence type="ECO:0008006" key="5">
    <source>
        <dbReference type="Google" id="ProtNLM"/>
    </source>
</evidence>
<organism evidence="3 4">
    <name type="scientific">Citrullus colocynthis</name>
    <name type="common">colocynth</name>
    <dbReference type="NCBI Taxonomy" id="252529"/>
    <lineage>
        <taxon>Eukaryota</taxon>
        <taxon>Viridiplantae</taxon>
        <taxon>Streptophyta</taxon>
        <taxon>Embryophyta</taxon>
        <taxon>Tracheophyta</taxon>
        <taxon>Spermatophyta</taxon>
        <taxon>Magnoliopsida</taxon>
        <taxon>eudicotyledons</taxon>
        <taxon>Gunneridae</taxon>
        <taxon>Pentapetalae</taxon>
        <taxon>rosids</taxon>
        <taxon>fabids</taxon>
        <taxon>Cucurbitales</taxon>
        <taxon>Cucurbitaceae</taxon>
        <taxon>Benincaseae</taxon>
        <taxon>Citrullus</taxon>
    </lineage>
</organism>
<sequence length="89" mass="10043">MERETMGSGKLLPFIFSILIALIFLNLPSKFTAQNVHSPPARPITPPPPPNNKQYTVKSWRRLPAPPSRPESDHPWPNDPVRKSPPPPF</sequence>
<evidence type="ECO:0000256" key="2">
    <source>
        <dbReference type="SAM" id="SignalP"/>
    </source>
</evidence>
<evidence type="ECO:0000313" key="3">
    <source>
        <dbReference type="EMBL" id="CAK9313511.1"/>
    </source>
</evidence>
<keyword evidence="2" id="KW-0732">Signal</keyword>
<name>A0ABP0Y1Q0_9ROSI</name>
<proteinExistence type="predicted"/>
<evidence type="ECO:0000256" key="1">
    <source>
        <dbReference type="SAM" id="MobiDB-lite"/>
    </source>
</evidence>
<reference evidence="3 4" key="1">
    <citation type="submission" date="2024-03" db="EMBL/GenBank/DDBJ databases">
        <authorList>
            <person name="Gkanogiannis A."/>
            <person name="Becerra Lopez-Lavalle L."/>
        </authorList>
    </citation>
    <scope>NUCLEOTIDE SEQUENCE [LARGE SCALE GENOMIC DNA]</scope>
</reference>
<dbReference type="EMBL" id="OZ021745">
    <property type="protein sequence ID" value="CAK9313511.1"/>
    <property type="molecule type" value="Genomic_DNA"/>
</dbReference>
<feature type="compositionally biased region" description="Pro residues" evidence="1">
    <location>
        <begin position="40"/>
        <end position="51"/>
    </location>
</feature>
<feature type="compositionally biased region" description="Basic and acidic residues" evidence="1">
    <location>
        <begin position="70"/>
        <end position="82"/>
    </location>
</feature>
<feature type="chain" id="PRO_5046020269" description="Transmembrane protein" evidence="2">
    <location>
        <begin position="34"/>
        <end position="89"/>
    </location>
</feature>
<evidence type="ECO:0000313" key="4">
    <source>
        <dbReference type="Proteomes" id="UP001642487"/>
    </source>
</evidence>
<gene>
    <name evidence="3" type="ORF">CITCOLO1_LOCUS5233</name>
</gene>
<protein>
    <recommendedName>
        <fullName evidence="5">Transmembrane protein</fullName>
    </recommendedName>
</protein>
<feature type="region of interest" description="Disordered" evidence="1">
    <location>
        <begin position="34"/>
        <end position="89"/>
    </location>
</feature>
<keyword evidence="4" id="KW-1185">Reference proteome</keyword>
<dbReference type="Proteomes" id="UP001642487">
    <property type="component" value="Chromosome 11"/>
</dbReference>
<feature type="signal peptide" evidence="2">
    <location>
        <begin position="1"/>
        <end position="33"/>
    </location>
</feature>
<accession>A0ABP0Y1Q0</accession>